<sequence>MDSLSEGKKLLYQNELVEGGRHLADAVRKATIDLVVVDDDDGGFGVTEVVKHLRAKTVVVQEYGVELLVEERRQQCSLEVVEPKIKVLKR</sequence>
<keyword evidence="2" id="KW-1185">Reference proteome</keyword>
<evidence type="ECO:0000313" key="1">
    <source>
        <dbReference type="EMBL" id="URD85878.1"/>
    </source>
</evidence>
<dbReference type="AlphaFoldDB" id="A0A9E7F1V5"/>
<organism evidence="1 2">
    <name type="scientific">Musa troglodytarum</name>
    <name type="common">fe'i banana</name>
    <dbReference type="NCBI Taxonomy" id="320322"/>
    <lineage>
        <taxon>Eukaryota</taxon>
        <taxon>Viridiplantae</taxon>
        <taxon>Streptophyta</taxon>
        <taxon>Embryophyta</taxon>
        <taxon>Tracheophyta</taxon>
        <taxon>Spermatophyta</taxon>
        <taxon>Magnoliopsida</taxon>
        <taxon>Liliopsida</taxon>
        <taxon>Zingiberales</taxon>
        <taxon>Musaceae</taxon>
        <taxon>Musa</taxon>
    </lineage>
</organism>
<accession>A0A9E7F1V5</accession>
<dbReference type="EMBL" id="CP097504">
    <property type="protein sequence ID" value="URD85878.1"/>
    <property type="molecule type" value="Genomic_DNA"/>
</dbReference>
<gene>
    <name evidence="1" type="ORF">MUK42_24018</name>
</gene>
<name>A0A9E7F1V5_9LILI</name>
<protein>
    <submittedName>
        <fullName evidence="1">Uncharacterized protein</fullName>
    </submittedName>
</protein>
<proteinExistence type="predicted"/>
<evidence type="ECO:0000313" key="2">
    <source>
        <dbReference type="Proteomes" id="UP001055439"/>
    </source>
</evidence>
<dbReference type="Proteomes" id="UP001055439">
    <property type="component" value="Chromosome 2"/>
</dbReference>
<reference evidence="1" key="1">
    <citation type="submission" date="2022-05" db="EMBL/GenBank/DDBJ databases">
        <title>The Musa troglodytarum L. genome provides insights into the mechanism of non-climacteric behaviour and enrichment of carotenoids.</title>
        <authorList>
            <person name="Wang J."/>
        </authorList>
    </citation>
    <scope>NUCLEOTIDE SEQUENCE</scope>
    <source>
        <tissue evidence="1">Leaf</tissue>
    </source>
</reference>